<reference evidence="1" key="1">
    <citation type="submission" date="2018-01" db="EMBL/GenBank/DDBJ databases">
        <authorList>
            <person name="Krukenberg V."/>
        </authorList>
    </citation>
    <scope>NUCLEOTIDE SEQUENCE</scope>
    <source>
        <strain evidence="1">E20ANME2</strain>
    </source>
</reference>
<comment type="caution">
    <text evidence="1">The sequence shown here is derived from an EMBL/GenBank/DDBJ whole genome shotgun (WGS) entry which is preliminary data.</text>
</comment>
<evidence type="ECO:0000313" key="2">
    <source>
        <dbReference type="Proteomes" id="UP000248329"/>
    </source>
</evidence>
<name>A0AC61L1D0_9EURY</name>
<sequence>MFFDNIIYRGYERLLTGEIRKHHIPRHIAVIMDGNRRYADRLGIVRNLGHTYGARTTEWFLDWCWELGVNQATIYAFSTENFSRTDDERAMIFDLIIRKLDELIHDPRTHDRQMRISAIGEVHLLPGDLQDAIRRAEDATRGYDAMYLNIATAYGGQREILDAVCDMARKVRSGELHADDIDESTISGHLYTNGTLIPDVDLIIRTGGDIRTSNFLPWQANGSECAAYFCAPFWPEFRKIDLLRAIRVYQVREHERKRAATRRIVDMLAACGHAELEGAVGHVRRAIGKKDTATTVVGN</sequence>
<gene>
    <name evidence="1" type="primary">uppS</name>
    <name evidence="1" type="ORF">C4B59_10300</name>
</gene>
<organism evidence="1 2">
    <name type="scientific">Candidatus Methanogaster sp</name>
    <dbReference type="NCBI Taxonomy" id="3386292"/>
    <lineage>
        <taxon>Archaea</taxon>
        <taxon>Methanobacteriati</taxon>
        <taxon>Methanobacteriota</taxon>
        <taxon>Stenosarchaea group</taxon>
        <taxon>Methanomicrobia</taxon>
        <taxon>Methanosarcinales</taxon>
        <taxon>ANME-2 cluster</taxon>
        <taxon>Candidatus Methanogasteraceae</taxon>
        <taxon>Candidatus Methanogaster</taxon>
    </lineage>
</organism>
<protein>
    <submittedName>
        <fullName evidence="1">Di-trans,poly-cis-decaprenylcistransferase</fullName>
    </submittedName>
</protein>
<accession>A0AC61L1D0</accession>
<dbReference type="Proteomes" id="UP000248329">
    <property type="component" value="Unassembled WGS sequence"/>
</dbReference>
<dbReference type="EMBL" id="PQXF01000020">
    <property type="protein sequence ID" value="PXF60009.1"/>
    <property type="molecule type" value="Genomic_DNA"/>
</dbReference>
<proteinExistence type="predicted"/>
<evidence type="ECO:0000313" key="1">
    <source>
        <dbReference type="EMBL" id="PXF60009.1"/>
    </source>
</evidence>